<dbReference type="Proteomes" id="UP000676917">
    <property type="component" value="Unassembled WGS sequence"/>
</dbReference>
<comment type="subcellular location">
    <subcellularLocation>
        <location evidence="1">Cell membrane</location>
        <topology evidence="1">Multi-pass membrane protein</topology>
    </subcellularLocation>
    <subcellularLocation>
        <location evidence="8">Membrane</location>
        <topology evidence="8">Multi-pass membrane protein</topology>
    </subcellularLocation>
</comment>
<evidence type="ECO:0000256" key="7">
    <source>
        <dbReference type="ARBA" id="ARBA00023136"/>
    </source>
</evidence>
<dbReference type="PANTHER" id="PTHR42703">
    <property type="entry name" value="NADH DEHYDROGENASE"/>
    <property type="match status" value="1"/>
</dbReference>
<dbReference type="GO" id="GO:0042773">
    <property type="term" value="P:ATP synthesis coupled electron transport"/>
    <property type="evidence" value="ECO:0007669"/>
    <property type="project" value="InterPro"/>
</dbReference>
<evidence type="ECO:0000256" key="1">
    <source>
        <dbReference type="ARBA" id="ARBA00004651"/>
    </source>
</evidence>
<dbReference type="InterPro" id="IPR050586">
    <property type="entry name" value="CPA3_Na-H_Antiporter_D"/>
</dbReference>
<feature type="transmembrane region" description="Helical" evidence="9">
    <location>
        <begin position="108"/>
        <end position="126"/>
    </location>
</feature>
<dbReference type="GO" id="GO:0015297">
    <property type="term" value="F:antiporter activity"/>
    <property type="evidence" value="ECO:0007669"/>
    <property type="project" value="UniProtKB-KW"/>
</dbReference>
<evidence type="ECO:0000256" key="5">
    <source>
        <dbReference type="ARBA" id="ARBA00022692"/>
    </source>
</evidence>
<dbReference type="Pfam" id="PF00361">
    <property type="entry name" value="Proton_antipo_M"/>
    <property type="match status" value="1"/>
</dbReference>
<feature type="transmembrane region" description="Helical" evidence="9">
    <location>
        <begin position="163"/>
        <end position="184"/>
    </location>
</feature>
<feature type="transmembrane region" description="Helical" evidence="9">
    <location>
        <begin position="240"/>
        <end position="263"/>
    </location>
</feature>
<dbReference type="InterPro" id="IPR003918">
    <property type="entry name" value="NADH_UbQ_OxRdtase"/>
</dbReference>
<protein>
    <submittedName>
        <fullName evidence="11">Na+/H+ antiporter subunit D</fullName>
    </submittedName>
</protein>
<reference evidence="11" key="1">
    <citation type="submission" date="2021-03" db="EMBL/GenBank/DDBJ databases">
        <title>Antimicrobial resistance genes in bacteria isolated from Japanese honey, and their potential for conferring macrolide and lincosamide resistance in the American foulbrood pathogen Paenibacillus larvae.</title>
        <authorList>
            <person name="Okamoto M."/>
            <person name="Kumagai M."/>
            <person name="Kanamori H."/>
            <person name="Takamatsu D."/>
        </authorList>
    </citation>
    <scope>NUCLEOTIDE SEQUENCE</scope>
    <source>
        <strain evidence="11">J43TS3</strain>
    </source>
</reference>
<keyword evidence="4" id="KW-1003">Cell membrane</keyword>
<evidence type="ECO:0000256" key="9">
    <source>
        <dbReference type="SAM" id="Phobius"/>
    </source>
</evidence>
<evidence type="ECO:0000313" key="11">
    <source>
        <dbReference type="EMBL" id="GIO25472.1"/>
    </source>
</evidence>
<feature type="transmembrane region" description="Helical" evidence="9">
    <location>
        <begin position="336"/>
        <end position="355"/>
    </location>
</feature>
<organism evidence="11 12">
    <name type="scientific">Ornithinibacillus bavariensis</name>
    <dbReference type="NCBI Taxonomy" id="545502"/>
    <lineage>
        <taxon>Bacteria</taxon>
        <taxon>Bacillati</taxon>
        <taxon>Bacillota</taxon>
        <taxon>Bacilli</taxon>
        <taxon>Bacillales</taxon>
        <taxon>Bacillaceae</taxon>
        <taxon>Ornithinibacillus</taxon>
    </lineage>
</organism>
<dbReference type="InterPro" id="IPR001750">
    <property type="entry name" value="ND/Mrp_TM"/>
</dbReference>
<evidence type="ECO:0000313" key="12">
    <source>
        <dbReference type="Proteomes" id="UP000676917"/>
    </source>
</evidence>
<evidence type="ECO:0000256" key="3">
    <source>
        <dbReference type="ARBA" id="ARBA00022449"/>
    </source>
</evidence>
<dbReference type="PRINTS" id="PR01437">
    <property type="entry name" value="NUOXDRDTASE4"/>
</dbReference>
<evidence type="ECO:0000256" key="2">
    <source>
        <dbReference type="ARBA" id="ARBA00005346"/>
    </source>
</evidence>
<feature type="transmembrane region" description="Helical" evidence="9">
    <location>
        <begin position="305"/>
        <end position="330"/>
    </location>
</feature>
<feature type="transmembrane region" description="Helical" evidence="9">
    <location>
        <begin position="403"/>
        <end position="425"/>
    </location>
</feature>
<keyword evidence="5 8" id="KW-0812">Transmembrane</keyword>
<proteinExistence type="inferred from homology"/>
<accession>A0A919X430</accession>
<feature type="domain" description="NADH:quinone oxidoreductase/Mrp antiporter transmembrane" evidence="10">
    <location>
        <begin position="127"/>
        <end position="416"/>
    </location>
</feature>
<dbReference type="PANTHER" id="PTHR42703:SF1">
    <property type="entry name" value="NA(+)_H(+) ANTIPORTER SUBUNIT D1"/>
    <property type="match status" value="1"/>
</dbReference>
<gene>
    <name evidence="11" type="ORF">J43TS3_00830</name>
</gene>
<comment type="similarity">
    <text evidence="2">Belongs to the CPA3 antiporters (TC 2.A.63) subunit D family.</text>
</comment>
<keyword evidence="3" id="KW-0050">Antiport</keyword>
<keyword evidence="6 9" id="KW-1133">Transmembrane helix</keyword>
<dbReference type="NCBIfam" id="NF005818">
    <property type="entry name" value="PRK07691.1"/>
    <property type="match status" value="1"/>
</dbReference>
<feature type="transmembrane region" description="Helical" evidence="9">
    <location>
        <begin position="204"/>
        <end position="228"/>
    </location>
</feature>
<keyword evidence="12" id="KW-1185">Reference proteome</keyword>
<evidence type="ECO:0000256" key="8">
    <source>
        <dbReference type="RuleBase" id="RU000320"/>
    </source>
</evidence>
<feature type="transmembrane region" description="Helical" evidence="9">
    <location>
        <begin position="367"/>
        <end position="383"/>
    </location>
</feature>
<feature type="transmembrane region" description="Helical" evidence="9">
    <location>
        <begin position="31"/>
        <end position="51"/>
    </location>
</feature>
<dbReference type="EMBL" id="BORP01000001">
    <property type="protein sequence ID" value="GIO25472.1"/>
    <property type="molecule type" value="Genomic_DNA"/>
</dbReference>
<dbReference type="GO" id="GO:0008137">
    <property type="term" value="F:NADH dehydrogenase (ubiquinone) activity"/>
    <property type="evidence" value="ECO:0007669"/>
    <property type="project" value="InterPro"/>
</dbReference>
<evidence type="ECO:0000259" key="10">
    <source>
        <dbReference type="Pfam" id="PF00361"/>
    </source>
</evidence>
<sequence length="496" mass="54542">MNNLLIWPVIMPLIAGLIFILFRNHIRLQRIISLIVMVLVSGISIIIIGQIKNNGIQTLQLGGWQAPYGIGLVGDMFSMLLVLTSSIVSLCCLLFSFKTIGQGREKHYFYSLFLFLITGVNGSFLTGDLFNLYVFFEILLLASYVLVSLGGGKLQLRETMKYVIINVLSSAFFLIGIAYIYSLTGTLNLAHISVRIAEAGQDGFITTVALLFLLVFGIKAGLFLFYWLPGSYQVPPAAISALFAALLTKVGIYAIIRMFTLVFYHEPEITHTMIGVLAALTMILGGIGAIGYWDISRILTYNVIIGSGFILAGLATFTSFGLLGTVYYLVHDMITKALIFLIAGVIIYLTGTRNIKEMSGLIRNHPYLGWMFFIAALALIGIPPLSGFIGKVFITRGSFEAEYYWLGAIGLITSLMILYSLMKIFMNVFWGETILSEDEEKGSTKGLILPLVLLTALTIALGIGPEWIHSYVEIAVDGLMDPEVYIEAVFAGNDIP</sequence>
<feature type="transmembrane region" description="Helical" evidence="9">
    <location>
        <begin position="76"/>
        <end position="96"/>
    </location>
</feature>
<feature type="transmembrane region" description="Helical" evidence="9">
    <location>
        <begin position="6"/>
        <end position="24"/>
    </location>
</feature>
<dbReference type="AlphaFoldDB" id="A0A919X430"/>
<dbReference type="NCBIfam" id="NF009306">
    <property type="entry name" value="PRK12663.1"/>
    <property type="match status" value="1"/>
</dbReference>
<comment type="caution">
    <text evidence="11">The sequence shown here is derived from an EMBL/GenBank/DDBJ whole genome shotgun (WGS) entry which is preliminary data.</text>
</comment>
<evidence type="ECO:0000256" key="6">
    <source>
        <dbReference type="ARBA" id="ARBA00022989"/>
    </source>
</evidence>
<dbReference type="RefSeq" id="WP_212919023.1">
    <property type="nucleotide sequence ID" value="NZ_BORP01000001.1"/>
</dbReference>
<keyword evidence="3" id="KW-0813">Transport</keyword>
<feature type="transmembrane region" description="Helical" evidence="9">
    <location>
        <begin position="446"/>
        <end position="464"/>
    </location>
</feature>
<dbReference type="GO" id="GO:0005886">
    <property type="term" value="C:plasma membrane"/>
    <property type="evidence" value="ECO:0007669"/>
    <property type="project" value="UniProtKB-SubCell"/>
</dbReference>
<feature type="transmembrane region" description="Helical" evidence="9">
    <location>
        <begin position="132"/>
        <end position="151"/>
    </location>
</feature>
<evidence type="ECO:0000256" key="4">
    <source>
        <dbReference type="ARBA" id="ARBA00022475"/>
    </source>
</evidence>
<feature type="transmembrane region" description="Helical" evidence="9">
    <location>
        <begin position="269"/>
        <end position="293"/>
    </location>
</feature>
<keyword evidence="7 9" id="KW-0472">Membrane</keyword>
<name>A0A919X430_9BACI</name>